<evidence type="ECO:0000256" key="1">
    <source>
        <dbReference type="ARBA" id="ARBA00004162"/>
    </source>
</evidence>
<keyword evidence="5" id="KW-1133">Transmembrane helix</keyword>
<protein>
    <recommendedName>
        <fullName evidence="10">Biopolymer transporter ExbD</fullName>
    </recommendedName>
</protein>
<dbReference type="RefSeq" id="WP_434220918.1">
    <property type="nucleotide sequence ID" value="NZ_BSYI01000020.1"/>
</dbReference>
<evidence type="ECO:0000313" key="9">
    <source>
        <dbReference type="Proteomes" id="UP001239909"/>
    </source>
</evidence>
<dbReference type="EMBL" id="BSYI01000020">
    <property type="protein sequence ID" value="GMG83530.1"/>
    <property type="molecule type" value="Genomic_DNA"/>
</dbReference>
<dbReference type="Proteomes" id="UP001239909">
    <property type="component" value="Unassembled WGS sequence"/>
</dbReference>
<evidence type="ECO:0000256" key="2">
    <source>
        <dbReference type="ARBA" id="ARBA00005811"/>
    </source>
</evidence>
<dbReference type="Gene3D" id="3.30.420.270">
    <property type="match status" value="1"/>
</dbReference>
<comment type="subcellular location">
    <subcellularLocation>
        <location evidence="1">Cell membrane</location>
        <topology evidence="1">Single-pass membrane protein</topology>
    </subcellularLocation>
    <subcellularLocation>
        <location evidence="7">Cell membrane</location>
        <topology evidence="7">Single-pass type II membrane protein</topology>
    </subcellularLocation>
</comment>
<gene>
    <name evidence="8" type="ORF">LNKW23_27430</name>
</gene>
<evidence type="ECO:0000256" key="4">
    <source>
        <dbReference type="ARBA" id="ARBA00022692"/>
    </source>
</evidence>
<dbReference type="Pfam" id="PF02472">
    <property type="entry name" value="ExbD"/>
    <property type="match status" value="1"/>
</dbReference>
<evidence type="ECO:0008006" key="10">
    <source>
        <dbReference type="Google" id="ProtNLM"/>
    </source>
</evidence>
<keyword evidence="4 7" id="KW-0812">Transmembrane</keyword>
<evidence type="ECO:0000256" key="7">
    <source>
        <dbReference type="RuleBase" id="RU003879"/>
    </source>
</evidence>
<keyword evidence="6" id="KW-0472">Membrane</keyword>
<keyword evidence="3" id="KW-1003">Cell membrane</keyword>
<evidence type="ECO:0000256" key="3">
    <source>
        <dbReference type="ARBA" id="ARBA00022475"/>
    </source>
</evidence>
<keyword evidence="7" id="KW-0813">Transport</keyword>
<sequence length="112" mass="11572">MVFILLVFFMLASRFADWRPVTISAGQAGGGGTGVEGALLLEIRADGLRLSGAPVTAEALAARLGARLAARPDQLVLVQPGPGVALQPTLDALDLLAEAGVRRTRLIEGAAR</sequence>
<organism evidence="8 9">
    <name type="scientific">Paralimibaculum aggregatum</name>
    <dbReference type="NCBI Taxonomy" id="3036245"/>
    <lineage>
        <taxon>Bacteria</taxon>
        <taxon>Pseudomonadati</taxon>
        <taxon>Pseudomonadota</taxon>
        <taxon>Alphaproteobacteria</taxon>
        <taxon>Rhodobacterales</taxon>
        <taxon>Paracoccaceae</taxon>
        <taxon>Paralimibaculum</taxon>
    </lineage>
</organism>
<proteinExistence type="inferred from homology"/>
<reference evidence="8 9" key="1">
    <citation type="submission" date="2023-04" db="EMBL/GenBank/DDBJ databases">
        <title>Marinoamorphus aggregata gen. nov., sp. Nov., isolate from tissue of brittle star Ophioplocus japonicus.</title>
        <authorList>
            <person name="Kawano K."/>
            <person name="Sawayama S."/>
            <person name="Nakagawa S."/>
        </authorList>
    </citation>
    <scope>NUCLEOTIDE SEQUENCE [LARGE SCALE GENOMIC DNA]</scope>
    <source>
        <strain evidence="8 9">NKW23</strain>
    </source>
</reference>
<comment type="caution">
    <text evidence="8">The sequence shown here is derived from an EMBL/GenBank/DDBJ whole genome shotgun (WGS) entry which is preliminary data.</text>
</comment>
<comment type="similarity">
    <text evidence="2 7">Belongs to the ExbD/TolR family.</text>
</comment>
<dbReference type="InterPro" id="IPR003400">
    <property type="entry name" value="ExbD"/>
</dbReference>
<evidence type="ECO:0000256" key="6">
    <source>
        <dbReference type="ARBA" id="ARBA00023136"/>
    </source>
</evidence>
<keyword evidence="9" id="KW-1185">Reference proteome</keyword>
<evidence type="ECO:0000256" key="5">
    <source>
        <dbReference type="ARBA" id="ARBA00022989"/>
    </source>
</evidence>
<evidence type="ECO:0000313" key="8">
    <source>
        <dbReference type="EMBL" id="GMG83530.1"/>
    </source>
</evidence>
<accession>A0ABQ6LRA7</accession>
<keyword evidence="7" id="KW-0653">Protein transport</keyword>
<name>A0ABQ6LRA7_9RHOB</name>